<evidence type="ECO:0000313" key="2">
    <source>
        <dbReference type="Proteomes" id="UP001333996"/>
    </source>
</evidence>
<comment type="caution">
    <text evidence="1">The sequence shown here is derived from an EMBL/GenBank/DDBJ whole genome shotgun (WGS) entry which is preliminary data.</text>
</comment>
<protein>
    <submittedName>
        <fullName evidence="1">Uncharacterized protein</fullName>
    </submittedName>
</protein>
<keyword evidence="2" id="KW-1185">Reference proteome</keyword>
<gene>
    <name evidence="1" type="ORF">VXC91_30770</name>
</gene>
<accession>A0ABU7FR65</accession>
<dbReference type="RefSeq" id="WP_329510622.1">
    <property type="nucleotide sequence ID" value="NZ_JAYWVC010000145.1"/>
</dbReference>
<evidence type="ECO:0000313" key="1">
    <source>
        <dbReference type="EMBL" id="MED7826222.1"/>
    </source>
</evidence>
<dbReference type="Proteomes" id="UP001333996">
    <property type="component" value="Unassembled WGS sequence"/>
</dbReference>
<name>A0ABU7FR65_9ACTN</name>
<reference evidence="1" key="1">
    <citation type="submission" date="2024-01" db="EMBL/GenBank/DDBJ databases">
        <title>First draft genome sequence data of TA4-1, the type strain of Gram-positive actinobacterium Streptomyces chiangmaiensis.</title>
        <authorList>
            <person name="Yasawong M."/>
            <person name="Nantapong N."/>
        </authorList>
    </citation>
    <scope>NUCLEOTIDE SEQUENCE</scope>
    <source>
        <strain evidence="1">TA4-1</strain>
    </source>
</reference>
<organism evidence="1 2">
    <name type="scientific">Streptomyces chiangmaiensis</name>
    <dbReference type="NCBI Taxonomy" id="766497"/>
    <lineage>
        <taxon>Bacteria</taxon>
        <taxon>Bacillati</taxon>
        <taxon>Actinomycetota</taxon>
        <taxon>Actinomycetes</taxon>
        <taxon>Kitasatosporales</taxon>
        <taxon>Streptomycetaceae</taxon>
        <taxon>Streptomyces</taxon>
    </lineage>
</organism>
<proteinExistence type="predicted"/>
<dbReference type="EMBL" id="JAYWVC010000145">
    <property type="protein sequence ID" value="MED7826222.1"/>
    <property type="molecule type" value="Genomic_DNA"/>
</dbReference>
<sequence>MVRSWWRTAQIAATLRSAELAVGEFGEAPFRYEDAPHRCRMRLTGQFEDHHARLPRVLLGNVDHLTTQFDELDRLIVQ</sequence>
<feature type="non-terminal residue" evidence="1">
    <location>
        <position position="78"/>
    </location>
</feature>